<dbReference type="InterPro" id="IPR013221">
    <property type="entry name" value="Mur_ligase_cen"/>
</dbReference>
<comment type="catalytic activity">
    <reaction evidence="8 9">
        <text>UDP-N-acetyl-alpha-D-muramate + L-alanine + ATP = UDP-N-acetyl-alpha-D-muramoyl-L-alanine + ADP + phosphate + H(+)</text>
        <dbReference type="Rhea" id="RHEA:23372"/>
        <dbReference type="ChEBI" id="CHEBI:15378"/>
        <dbReference type="ChEBI" id="CHEBI:30616"/>
        <dbReference type="ChEBI" id="CHEBI:43474"/>
        <dbReference type="ChEBI" id="CHEBI:57972"/>
        <dbReference type="ChEBI" id="CHEBI:70757"/>
        <dbReference type="ChEBI" id="CHEBI:83898"/>
        <dbReference type="ChEBI" id="CHEBI:456216"/>
        <dbReference type="EC" id="6.3.2.8"/>
    </reaction>
</comment>
<dbReference type="InterPro" id="IPR036615">
    <property type="entry name" value="Mur_ligase_C_dom_sf"/>
</dbReference>
<dbReference type="CDD" id="cd05930">
    <property type="entry name" value="A_NRPS"/>
    <property type="match status" value="1"/>
</dbReference>
<evidence type="ECO:0000256" key="6">
    <source>
        <dbReference type="ARBA" id="ARBA00023306"/>
    </source>
</evidence>
<dbReference type="InterPro" id="IPR036565">
    <property type="entry name" value="Mur-like_cat_sf"/>
</dbReference>
<dbReference type="Gene3D" id="3.40.50.720">
    <property type="entry name" value="NAD(P)-binding Rossmann-like Domain"/>
    <property type="match status" value="1"/>
</dbReference>
<dbReference type="Gene3D" id="1.10.1200.10">
    <property type="entry name" value="ACP-like"/>
    <property type="match status" value="1"/>
</dbReference>
<evidence type="ECO:0000256" key="7">
    <source>
        <dbReference type="ARBA" id="ARBA00023316"/>
    </source>
</evidence>
<dbReference type="Pfam" id="PF00501">
    <property type="entry name" value="AMP-binding"/>
    <property type="match status" value="1"/>
</dbReference>
<keyword evidence="9 11" id="KW-0436">Ligase</keyword>
<dbReference type="SUPFAM" id="SSF53244">
    <property type="entry name" value="MurD-like peptide ligases, peptide-binding domain"/>
    <property type="match status" value="1"/>
</dbReference>
<evidence type="ECO:0000256" key="3">
    <source>
        <dbReference type="ARBA" id="ARBA00022618"/>
    </source>
</evidence>
<dbReference type="EC" id="6.3.2.8" evidence="1 9"/>
<keyword evidence="7 9" id="KW-0961">Cell wall biogenesis/degradation</keyword>
<dbReference type="InterPro" id="IPR004101">
    <property type="entry name" value="Mur_ligase_C"/>
</dbReference>
<evidence type="ECO:0000256" key="8">
    <source>
        <dbReference type="ARBA" id="ARBA00047833"/>
    </source>
</evidence>
<dbReference type="Gene3D" id="3.90.190.20">
    <property type="entry name" value="Mur ligase, C-terminal domain"/>
    <property type="match status" value="1"/>
</dbReference>
<dbReference type="HAMAP" id="MF_00046">
    <property type="entry name" value="MurC"/>
    <property type="match status" value="1"/>
</dbReference>
<dbReference type="Gene3D" id="3.30.300.30">
    <property type="match status" value="1"/>
</dbReference>
<dbReference type="SUPFAM" id="SSF53623">
    <property type="entry name" value="MurD-like peptide ligases, catalytic domain"/>
    <property type="match status" value="1"/>
</dbReference>
<sequence length="1261" mass="133700">MLPRHIHLVGIGGAGMASLAQYLLASGRRVTGSDRARTAIIESLVREGARIAEDHDEAQLDGAELVVVSDAIPAGNAELEGARRRRIPLLRRAECLDLLREGRRAVMVAGSHGKSTTSGMIACILDEAGIDPGFALGADIPCLDGRRARPGGQDLFVAEACEAFRNLDSLNPDIAVLTNVDDEHVNHYASQAALEESFAAFARRAQRIAAFGEDPGIARLGLPEGKVTWFGLDPGCAVSAEPGPAPFAPRIEGRQLGPIALRQPGDHMRRNALAALAACHALGIGLEVMARGLERFTGVARRWQEIGEAAGIRIVDDYAHHPAEVAATLRAARAVAPDRRLVAAFQPLLHSRLQRLQAEFVTSLAEADQVLLLDVDGDGEAAQSAGSTAIAEGLQRLGIAAVQREDAGELVAHARHDLAAGDLLLVMGGAGMTGVAGKMLQQLQTEVAAAPSKALVPRRWTQRVVEALRPAESFVAMFRAAARAGPEELALVGRDGALSYAELDRASDELAAGLATRGLAGTVVGVALPLGAELAVALLGVMKAGGTYLPLDLALPEARRAYMLEQAGAAALVARETMGAWPAYDVAALRALGGEVPPAPRGSGGAYICFTSGSTGYPKGIRIDHAALAALLRDTVQRFGTGRGARMLLNTSISFDVSLAEICGTLAGGGALSVAGARPLGGERLADALERAGVTHLSITPSLLASARSRALPDLRCIIACGEPCPPELVAEWAPGRRFFNVYGPTEATIYATAAPCEPGAEVTIGTALGHVEAHVLDEALQPVGRGELGELCLAGPGVASGYLGRPEETAERFVQAPMGRRLLRVYRTGDMVRRGEDGALHFIGRADTQVKMHGVRIELGEIERVVLREDGVADAAVCIAKGPRPLLTCFVQATDDRALDISALSRRLAEWLPESALPSRIQRVPRIPLTPSGKKDRQKLLAEHGGRSIIRATEYWPPQTEIEQRLAPLWQEALDLPDPVGMLDRFAALGGDSLASLILIQLVEERFCVVVPPGYFGRIGTLPQMAAQLEDLLWQRDGIADGAQGFTASRIYRRMRDLCGHWPGVRVSPESLITTLGSPEARRDIFLCCQMEEEFTALAARLSPAFRVHGMRSGHLVIDHGPGSIRQIASRYAEEIAAIAPEGPVLLAGVCQGGTIVQNIAEQLSAEGRPVPLMVLIEPGRPQPYPGRVAMICAEDSFLNPLRPDGPGLVPYEAAMPGGVSIDLIPGPHGNACIEPAVQFLAHHLMRRVEAAFEHVETDA</sequence>
<comment type="subcellular location">
    <subcellularLocation>
        <location evidence="9">Cytoplasm</location>
    </subcellularLocation>
</comment>
<evidence type="ECO:0000256" key="9">
    <source>
        <dbReference type="HAMAP-Rule" id="MF_00046"/>
    </source>
</evidence>
<dbReference type="Gene3D" id="3.40.50.12780">
    <property type="entry name" value="N-terminal domain of ligase-like"/>
    <property type="match status" value="1"/>
</dbReference>
<dbReference type="Pfam" id="PF00975">
    <property type="entry name" value="Thioesterase"/>
    <property type="match status" value="1"/>
</dbReference>
<dbReference type="InterPro" id="IPR001031">
    <property type="entry name" value="Thioesterase"/>
</dbReference>
<name>A0ABS5QEU6_9PROT</name>
<dbReference type="SUPFAM" id="SSF51984">
    <property type="entry name" value="MurCD N-terminal domain"/>
    <property type="match status" value="1"/>
</dbReference>
<comment type="pathway">
    <text evidence="9">Cell wall biogenesis; peptidoglycan biosynthesis.</text>
</comment>
<gene>
    <name evidence="9 11" type="primary">murC</name>
    <name evidence="11" type="ORF">KHU32_14785</name>
</gene>
<dbReference type="InterPro" id="IPR000713">
    <property type="entry name" value="Mur_ligase_N"/>
</dbReference>
<proteinExistence type="inferred from homology"/>
<dbReference type="InterPro" id="IPR005758">
    <property type="entry name" value="UDP-N-AcMur_Ala_ligase_MurC"/>
</dbReference>
<dbReference type="Pfam" id="PF01225">
    <property type="entry name" value="Mur_ligase"/>
    <property type="match status" value="1"/>
</dbReference>
<keyword evidence="4 9" id="KW-0133">Cell shape</keyword>
<dbReference type="Proteomes" id="UP000766336">
    <property type="component" value="Unassembled WGS sequence"/>
</dbReference>
<keyword evidence="3 9" id="KW-0132">Cell division</keyword>
<dbReference type="SUPFAM" id="SSF47336">
    <property type="entry name" value="ACP-like"/>
    <property type="match status" value="1"/>
</dbReference>
<evidence type="ECO:0000256" key="5">
    <source>
        <dbReference type="ARBA" id="ARBA00022984"/>
    </source>
</evidence>
<evidence type="ECO:0000256" key="1">
    <source>
        <dbReference type="ARBA" id="ARBA00012211"/>
    </source>
</evidence>
<accession>A0ABS5QEU6</accession>
<dbReference type="NCBIfam" id="TIGR01733">
    <property type="entry name" value="AA-adenyl-dom"/>
    <property type="match status" value="1"/>
</dbReference>
<dbReference type="EMBL" id="JAHCDA010000002">
    <property type="protein sequence ID" value="MBS7812215.1"/>
    <property type="molecule type" value="Genomic_DNA"/>
</dbReference>
<dbReference type="PROSITE" id="PS00455">
    <property type="entry name" value="AMP_BINDING"/>
    <property type="match status" value="1"/>
</dbReference>
<dbReference type="InterPro" id="IPR010071">
    <property type="entry name" value="AA_adenyl_dom"/>
</dbReference>
<keyword evidence="6 9" id="KW-0131">Cell cycle</keyword>
<dbReference type="InterPro" id="IPR036736">
    <property type="entry name" value="ACP-like_sf"/>
</dbReference>
<dbReference type="SUPFAM" id="SSF56801">
    <property type="entry name" value="Acetyl-CoA synthetase-like"/>
    <property type="match status" value="1"/>
</dbReference>
<reference evidence="11 12" key="1">
    <citation type="submission" date="2021-05" db="EMBL/GenBank/DDBJ databases">
        <title>Roseococcus sp. XZZS9, whole genome shotgun sequencing project.</title>
        <authorList>
            <person name="Zhao G."/>
            <person name="Shen L."/>
        </authorList>
    </citation>
    <scope>NUCLEOTIDE SEQUENCE [LARGE SCALE GENOMIC DNA]</scope>
    <source>
        <strain evidence="11 12">XZZS9</strain>
    </source>
</reference>
<dbReference type="InterPro" id="IPR029058">
    <property type="entry name" value="AB_hydrolase_fold"/>
</dbReference>
<dbReference type="InterPro" id="IPR000873">
    <property type="entry name" value="AMP-dep_synth/lig_dom"/>
</dbReference>
<dbReference type="PANTHER" id="PTHR45527:SF1">
    <property type="entry name" value="FATTY ACID SYNTHASE"/>
    <property type="match status" value="1"/>
</dbReference>
<dbReference type="InterPro" id="IPR020845">
    <property type="entry name" value="AMP-binding_CS"/>
</dbReference>
<dbReference type="Pfam" id="PF02875">
    <property type="entry name" value="Mur_ligase_C"/>
    <property type="match status" value="1"/>
</dbReference>
<keyword evidence="12" id="KW-1185">Reference proteome</keyword>
<comment type="similarity">
    <text evidence="9">Belongs to the MurCDEF family.</text>
</comment>
<organism evidence="11 12">
    <name type="scientific">Roseococcus pinisoli</name>
    <dbReference type="NCBI Taxonomy" id="2835040"/>
    <lineage>
        <taxon>Bacteria</taxon>
        <taxon>Pseudomonadati</taxon>
        <taxon>Pseudomonadota</taxon>
        <taxon>Alphaproteobacteria</taxon>
        <taxon>Acetobacterales</taxon>
        <taxon>Roseomonadaceae</taxon>
        <taxon>Roseococcus</taxon>
    </lineage>
</organism>
<feature type="domain" description="Carrier" evidence="10">
    <location>
        <begin position="958"/>
        <end position="1034"/>
    </location>
</feature>
<dbReference type="InterPro" id="IPR009081">
    <property type="entry name" value="PP-bd_ACP"/>
</dbReference>
<dbReference type="Pfam" id="PF00550">
    <property type="entry name" value="PP-binding"/>
    <property type="match status" value="1"/>
</dbReference>
<dbReference type="PROSITE" id="PS50075">
    <property type="entry name" value="CARRIER"/>
    <property type="match status" value="1"/>
</dbReference>
<keyword evidence="9" id="KW-0547">Nucleotide-binding</keyword>
<evidence type="ECO:0000259" key="10">
    <source>
        <dbReference type="PROSITE" id="PS50075"/>
    </source>
</evidence>
<dbReference type="Gene3D" id="3.40.50.1820">
    <property type="entry name" value="alpha/beta hydrolase"/>
    <property type="match status" value="1"/>
</dbReference>
<comment type="caution">
    <text evidence="11">The sequence shown here is derived from an EMBL/GenBank/DDBJ whole genome shotgun (WGS) entry which is preliminary data.</text>
</comment>
<dbReference type="GO" id="GO:0008763">
    <property type="term" value="F:UDP-N-acetylmuramate-L-alanine ligase activity"/>
    <property type="evidence" value="ECO:0007669"/>
    <property type="project" value="UniProtKB-EC"/>
</dbReference>
<dbReference type="Gene3D" id="3.40.1190.10">
    <property type="entry name" value="Mur-like, catalytic domain"/>
    <property type="match status" value="1"/>
</dbReference>
<keyword evidence="2 9" id="KW-0963">Cytoplasm</keyword>
<dbReference type="SUPFAM" id="SSF53474">
    <property type="entry name" value="alpha/beta-Hydrolases"/>
    <property type="match status" value="1"/>
</dbReference>
<evidence type="ECO:0000256" key="2">
    <source>
        <dbReference type="ARBA" id="ARBA00022490"/>
    </source>
</evidence>
<dbReference type="Pfam" id="PF08245">
    <property type="entry name" value="Mur_ligase_M"/>
    <property type="match status" value="1"/>
</dbReference>
<comment type="function">
    <text evidence="9">Cell wall formation.</text>
</comment>
<dbReference type="InterPro" id="IPR042099">
    <property type="entry name" value="ANL_N_sf"/>
</dbReference>
<evidence type="ECO:0000313" key="12">
    <source>
        <dbReference type="Proteomes" id="UP000766336"/>
    </source>
</evidence>
<evidence type="ECO:0000313" key="11">
    <source>
        <dbReference type="EMBL" id="MBS7812215.1"/>
    </source>
</evidence>
<feature type="binding site" evidence="9">
    <location>
        <begin position="110"/>
        <end position="116"/>
    </location>
    <ligand>
        <name>ATP</name>
        <dbReference type="ChEBI" id="CHEBI:30616"/>
    </ligand>
</feature>
<evidence type="ECO:0000256" key="4">
    <source>
        <dbReference type="ARBA" id="ARBA00022960"/>
    </source>
</evidence>
<keyword evidence="5 9" id="KW-0573">Peptidoglycan synthesis</keyword>
<dbReference type="InterPro" id="IPR045851">
    <property type="entry name" value="AMP-bd_C_sf"/>
</dbReference>
<dbReference type="NCBIfam" id="TIGR01082">
    <property type="entry name" value="murC"/>
    <property type="match status" value="1"/>
</dbReference>
<keyword evidence="9" id="KW-0067">ATP-binding</keyword>
<protein>
    <recommendedName>
        <fullName evidence="1 9">UDP-N-acetylmuramate--L-alanine ligase</fullName>
        <ecNumber evidence="1 9">6.3.2.8</ecNumber>
    </recommendedName>
    <alternativeName>
        <fullName evidence="9">UDP-N-acetylmuramoyl-L-alanine synthetase</fullName>
    </alternativeName>
</protein>
<dbReference type="PANTHER" id="PTHR45527">
    <property type="entry name" value="NONRIBOSOMAL PEPTIDE SYNTHETASE"/>
    <property type="match status" value="1"/>
</dbReference>
<dbReference type="RefSeq" id="WP_213670841.1">
    <property type="nucleotide sequence ID" value="NZ_JAHCDA010000002.1"/>
</dbReference>